<gene>
    <name evidence="1" type="ORF">GPM918_LOCUS38126</name>
    <name evidence="2" type="ORF">SRO942_LOCUS38923</name>
</gene>
<protein>
    <submittedName>
        <fullName evidence="1">Uncharacterized protein</fullName>
    </submittedName>
</protein>
<accession>A0A815VME5</accession>
<evidence type="ECO:0000313" key="1">
    <source>
        <dbReference type="EMBL" id="CAF1532313.1"/>
    </source>
</evidence>
<sequence length="294" mass="33743">MERQRWRKRQIYDGATESYSYRGDGAISLASFAHKFDQIEDNEQVIIIFTKNGPIDQLMERISARKSKNRGIFRDVLIVINGGISDIPTKLMQSVPFVKFDLNEQKIPSEKDITEIMFYLDNMNIVSNNYTEFFPSIEGLLEDKDIVNTSLGKGLAVAFYYNYAKLIATTMGKLPRGKKQLPTNNTFAIAYFCCVDHSVRVKMVRDAVANEEIPDDTQLIFIDKWVFVLPWTTTESNKLLEKCCDVKNRDFQLSSWIAKKLDVHKGVSYTVGGMVARDYTTQNFYKLTKSAQNK</sequence>
<dbReference type="EMBL" id="CAJOBC010090502">
    <property type="protein sequence ID" value="CAF4391667.1"/>
    <property type="molecule type" value="Genomic_DNA"/>
</dbReference>
<evidence type="ECO:0000313" key="2">
    <source>
        <dbReference type="EMBL" id="CAF4391667.1"/>
    </source>
</evidence>
<proteinExistence type="predicted"/>
<dbReference type="EMBL" id="CAJNOQ010024918">
    <property type="protein sequence ID" value="CAF1532313.1"/>
    <property type="molecule type" value="Genomic_DNA"/>
</dbReference>
<evidence type="ECO:0000313" key="3">
    <source>
        <dbReference type="Proteomes" id="UP000663829"/>
    </source>
</evidence>
<organism evidence="1 3">
    <name type="scientific">Didymodactylos carnosus</name>
    <dbReference type="NCBI Taxonomy" id="1234261"/>
    <lineage>
        <taxon>Eukaryota</taxon>
        <taxon>Metazoa</taxon>
        <taxon>Spiralia</taxon>
        <taxon>Gnathifera</taxon>
        <taxon>Rotifera</taxon>
        <taxon>Eurotatoria</taxon>
        <taxon>Bdelloidea</taxon>
        <taxon>Philodinida</taxon>
        <taxon>Philodinidae</taxon>
        <taxon>Didymodactylos</taxon>
    </lineage>
</organism>
<dbReference type="AlphaFoldDB" id="A0A815VME5"/>
<comment type="caution">
    <text evidence="1">The sequence shown here is derived from an EMBL/GenBank/DDBJ whole genome shotgun (WGS) entry which is preliminary data.</text>
</comment>
<feature type="non-terminal residue" evidence="1">
    <location>
        <position position="1"/>
    </location>
</feature>
<keyword evidence="3" id="KW-1185">Reference proteome</keyword>
<dbReference type="OrthoDB" id="10056139at2759"/>
<dbReference type="Proteomes" id="UP000663829">
    <property type="component" value="Unassembled WGS sequence"/>
</dbReference>
<dbReference type="Proteomes" id="UP000681722">
    <property type="component" value="Unassembled WGS sequence"/>
</dbReference>
<name>A0A815VME5_9BILA</name>
<reference evidence="1" key="1">
    <citation type="submission" date="2021-02" db="EMBL/GenBank/DDBJ databases">
        <authorList>
            <person name="Nowell W R."/>
        </authorList>
    </citation>
    <scope>NUCLEOTIDE SEQUENCE</scope>
</reference>